<feature type="transmembrane region" description="Helical" evidence="1">
    <location>
        <begin position="232"/>
        <end position="250"/>
    </location>
</feature>
<gene>
    <name evidence="2" type="ORF">ACFPQ3_04560</name>
</gene>
<feature type="transmembrane region" description="Helical" evidence="1">
    <location>
        <begin position="349"/>
        <end position="369"/>
    </location>
</feature>
<feature type="transmembrane region" description="Helical" evidence="1">
    <location>
        <begin position="152"/>
        <end position="177"/>
    </location>
</feature>
<feature type="transmembrane region" description="Helical" evidence="1">
    <location>
        <begin position="189"/>
        <end position="212"/>
    </location>
</feature>
<dbReference type="Proteomes" id="UP001596110">
    <property type="component" value="Unassembled WGS sequence"/>
</dbReference>
<comment type="caution">
    <text evidence="2">The sequence shown here is derived from an EMBL/GenBank/DDBJ whole genome shotgun (WGS) entry which is preliminary data.</text>
</comment>
<evidence type="ECO:0000256" key="1">
    <source>
        <dbReference type="SAM" id="Phobius"/>
    </source>
</evidence>
<protein>
    <submittedName>
        <fullName evidence="2">O-antigen polymerase</fullName>
    </submittedName>
</protein>
<dbReference type="NCBIfam" id="TIGR04370">
    <property type="entry name" value="glyco_rpt_poly"/>
    <property type="match status" value="1"/>
</dbReference>
<proteinExistence type="predicted"/>
<keyword evidence="3" id="KW-1185">Reference proteome</keyword>
<dbReference type="EMBL" id="JBHSOJ010000016">
    <property type="protein sequence ID" value="MFC5630876.1"/>
    <property type="molecule type" value="Genomic_DNA"/>
</dbReference>
<keyword evidence="1" id="KW-0472">Membrane</keyword>
<accession>A0ABW0UBE9</accession>
<reference evidence="3" key="1">
    <citation type="journal article" date="2019" name="Int. J. Syst. Evol. Microbiol.">
        <title>The Global Catalogue of Microorganisms (GCM) 10K type strain sequencing project: providing services to taxonomists for standard genome sequencing and annotation.</title>
        <authorList>
            <consortium name="The Broad Institute Genomics Platform"/>
            <consortium name="The Broad Institute Genome Sequencing Center for Infectious Disease"/>
            <person name="Wu L."/>
            <person name="Ma J."/>
        </authorList>
    </citation>
    <scope>NUCLEOTIDE SEQUENCE [LARGE SCALE GENOMIC DNA]</scope>
    <source>
        <strain evidence="3">DT43</strain>
    </source>
</reference>
<sequence length="431" mass="50633">MLLIITAFMLLLFYSFLVLKKDFKSPIFIFTSVWFLILTLYTLKLFGIYSVEFKTEVVLSLGILSFILGYYLYLPSYFNNNLTTTKSYIIHYGNIRLLAIIILLLGLSFYKQQFMSLLEGRTLDENKILLVLGKVDSGGAIMQYIVRPFEHIFIAISAFCIFHKPGEKFLIFSGLLFTILRFLSNGSKIIIVYFVMCLVFSYLFAISKNIVWNSENFDSFSYVNFNKFVKVNRKYLIFFVIAISIFLIIYMKKNVSFLESLYFYLTGSVVMLDKTVNTTYYLNSGYTYTATSLYTLWHIFYEFLSFFGLDGKNNSVFQNALSFIERTSYTTYVSDYKTYNAFVTMFAQFYADFGYFGVIGMSGSFGFFANRVYNRLFNYVTLDYFIIYCIILYYVYYGMVRFQMSSLPWGLSLLYSLFLIRFVFTMRIKIK</sequence>
<keyword evidence="1" id="KW-1133">Transmembrane helix</keyword>
<evidence type="ECO:0000313" key="3">
    <source>
        <dbReference type="Proteomes" id="UP001596110"/>
    </source>
</evidence>
<evidence type="ECO:0000313" key="2">
    <source>
        <dbReference type="EMBL" id="MFC5630876.1"/>
    </source>
</evidence>
<feature type="transmembrane region" description="Helical" evidence="1">
    <location>
        <begin position="27"/>
        <end position="46"/>
    </location>
</feature>
<feature type="transmembrane region" description="Helical" evidence="1">
    <location>
        <begin position="58"/>
        <end position="77"/>
    </location>
</feature>
<organism evidence="2 3">
    <name type="scientific">Streptococcus caledonicus</name>
    <dbReference type="NCBI Taxonomy" id="2614158"/>
    <lineage>
        <taxon>Bacteria</taxon>
        <taxon>Bacillati</taxon>
        <taxon>Bacillota</taxon>
        <taxon>Bacilli</taxon>
        <taxon>Lactobacillales</taxon>
        <taxon>Streptococcaceae</taxon>
        <taxon>Streptococcus</taxon>
    </lineage>
</organism>
<feature type="transmembrane region" description="Helical" evidence="1">
    <location>
        <begin position="407"/>
        <end position="424"/>
    </location>
</feature>
<feature type="transmembrane region" description="Helical" evidence="1">
    <location>
        <begin position="376"/>
        <end position="395"/>
    </location>
</feature>
<keyword evidence="1" id="KW-0812">Transmembrane</keyword>
<dbReference type="RefSeq" id="WP_156805739.1">
    <property type="nucleotide sequence ID" value="NZ_JBHSOJ010000016.1"/>
</dbReference>
<feature type="transmembrane region" description="Helical" evidence="1">
    <location>
        <begin position="89"/>
        <end position="107"/>
    </location>
</feature>
<name>A0ABW0UBE9_9STRE</name>